<name>A0A837RKE8_9LACO</name>
<keyword evidence="1" id="KW-0732">Signal</keyword>
<reference evidence="2 3" key="1">
    <citation type="journal article" date="2015" name="Genome Announc.">
        <title>Expanding the biotechnology potential of lactobacilli through comparative genomics of 213 strains and associated genera.</title>
        <authorList>
            <person name="Sun Z."/>
            <person name="Harris H.M."/>
            <person name="McCann A."/>
            <person name="Guo C."/>
            <person name="Argimon S."/>
            <person name="Zhang W."/>
            <person name="Yang X."/>
            <person name="Jeffery I.B."/>
            <person name="Cooney J.C."/>
            <person name="Kagawa T.F."/>
            <person name="Liu W."/>
            <person name="Song Y."/>
            <person name="Salvetti E."/>
            <person name="Wrobel A."/>
            <person name="Rasinkangas P."/>
            <person name="Parkhill J."/>
            <person name="Rea M.C."/>
            <person name="O'Sullivan O."/>
            <person name="Ritari J."/>
            <person name="Douillard F.P."/>
            <person name="Paul Ross R."/>
            <person name="Yang R."/>
            <person name="Briner A.E."/>
            <person name="Felis G.E."/>
            <person name="de Vos W.M."/>
            <person name="Barrangou R."/>
            <person name="Klaenhammer T.R."/>
            <person name="Caufield P.W."/>
            <person name="Cui Y."/>
            <person name="Zhang H."/>
            <person name="O'Toole P.W."/>
        </authorList>
    </citation>
    <scope>NUCLEOTIDE SEQUENCE [LARGE SCALE GENOMIC DNA]</scope>
    <source>
        <strain evidence="2 3">JCM 15951</strain>
    </source>
</reference>
<proteinExistence type="predicted"/>
<dbReference type="Proteomes" id="UP000050964">
    <property type="component" value="Unassembled WGS sequence"/>
</dbReference>
<evidence type="ECO:0000313" key="3">
    <source>
        <dbReference type="Proteomes" id="UP000050964"/>
    </source>
</evidence>
<evidence type="ECO:0000313" key="2">
    <source>
        <dbReference type="EMBL" id="KRK44540.1"/>
    </source>
</evidence>
<dbReference type="AlphaFoldDB" id="A0A837RKE8"/>
<comment type="caution">
    <text evidence="2">The sequence shown here is derived from an EMBL/GenBank/DDBJ whole genome shotgun (WGS) entry which is preliminary data.</text>
</comment>
<feature type="signal peptide" evidence="1">
    <location>
        <begin position="1"/>
        <end position="25"/>
    </location>
</feature>
<organism evidence="2 3">
    <name type="scientific">Companilactobacillus crustorum JCM 15951</name>
    <dbReference type="NCBI Taxonomy" id="1423737"/>
    <lineage>
        <taxon>Bacteria</taxon>
        <taxon>Bacillati</taxon>
        <taxon>Bacillota</taxon>
        <taxon>Bacilli</taxon>
        <taxon>Lactobacillales</taxon>
        <taxon>Lactobacillaceae</taxon>
        <taxon>Companilactobacillus</taxon>
    </lineage>
</organism>
<dbReference type="EMBL" id="AZDB01000001">
    <property type="protein sequence ID" value="KRK44540.1"/>
    <property type="molecule type" value="Genomic_DNA"/>
</dbReference>
<gene>
    <name evidence="2" type="ORF">FD26_GL000075</name>
</gene>
<accession>A0A837RKE8</accession>
<evidence type="ECO:0000256" key="1">
    <source>
        <dbReference type="SAM" id="SignalP"/>
    </source>
</evidence>
<sequence>MFMKNKNIKIGLVTLFSVVALGTVAIQTGTTVDAADLGTPLQSRMYDPTPAPQKLLNIWMTNGYALQPDATTNAEVGQKGVVLHTDVGRSVGSVVTGLLDAPHYRWLVSYDGKNWSSLPEWQYGHQENLPVDTSKEGTTWYQLDTQYYNYLTGWALKTHVYSNIAQVNVLPNDVQPESVKVSTDTNYIYNNKDQMMNSAYAHAVVTPTNATGKLTWSLDYEDQKYATIDSTTGKITAKTNTDDYMKPARIKVIATYTGSNTAKDSESNTVSGSSYVTIGGGLNDATVRSGQKATFSLQGNQNNFNGSWNNNEIWVEWSKKSVGQKDSQSVSLGSTRTMSMTTAPLTIHDSNQLYRAKVIMRNNGKETSMTTRWAKLIVNP</sequence>
<protein>
    <submittedName>
        <fullName evidence="2">Cell surface SD repeat-containing protein</fullName>
    </submittedName>
</protein>
<feature type="chain" id="PRO_5038561409" evidence="1">
    <location>
        <begin position="26"/>
        <end position="380"/>
    </location>
</feature>